<keyword evidence="3" id="KW-0574">Periplasm</keyword>
<keyword evidence="13" id="KW-1185">Reference proteome</keyword>
<gene>
    <name evidence="12" type="ORF">E7811_12515</name>
</gene>
<evidence type="ECO:0000256" key="10">
    <source>
        <dbReference type="SAM" id="SignalP"/>
    </source>
</evidence>
<dbReference type="Gene3D" id="1.10.4030.10">
    <property type="entry name" value="Porin chaperone SurA, peptide-binding domain"/>
    <property type="match status" value="1"/>
</dbReference>
<evidence type="ECO:0000313" key="13">
    <source>
        <dbReference type="Proteomes" id="UP000309450"/>
    </source>
</evidence>
<dbReference type="InterPro" id="IPR046357">
    <property type="entry name" value="PPIase_dom_sf"/>
</dbReference>
<dbReference type="OrthoDB" id="9791746at2"/>
<dbReference type="PROSITE" id="PS50198">
    <property type="entry name" value="PPIC_PPIASE_2"/>
    <property type="match status" value="1"/>
</dbReference>
<keyword evidence="2 10" id="KW-0732">Signal</keyword>
<keyword evidence="6 9" id="KW-0413">Isomerase</keyword>
<evidence type="ECO:0000256" key="8">
    <source>
        <dbReference type="ARBA" id="ARBA00031484"/>
    </source>
</evidence>
<sequence length="422" mass="45266">MTGATALQRPKPKELMTRMPVTRRLLTALTAALLLSAAPVATTAQDNPFAPRIIVNDRAVTNYELEQRILFMQLLRAPGNIEEEALKALIDDRLRMQTAKGFGITASPEQIEAGMEEFAGRANLTGEQFIQAIGQAGVAPQTFRDFVEAGLVWREVVRGKFGPQANITDAEIDRAIAQAARKPEVRVLLSEIIIPAPQGGEANAMALAQQIQNSVTTEGGFAAAARSYSASASARRGGIIDWVPLTNLPPAIAPFVLALGPGEVSDPVQIPGGVALFQLRAIEEGDAPEATSVSVEYAQLYLPADSTTDARVAEITAQVDTCNDLYGVAKGVPEDQLTRETLPMSQVPADVGIALASLDPGESTTFARGANRVFLMLCNRLPETEEPLSRDAVREQLVNQRLASFADGYLEDLRANALIREP</sequence>
<dbReference type="InterPro" id="IPR015391">
    <property type="entry name" value="SurA_N"/>
</dbReference>
<feature type="chain" id="PRO_5020951921" description="Parvulin-like PPIase" evidence="10">
    <location>
        <begin position="45"/>
        <end position="422"/>
    </location>
</feature>
<name>A0A4S3MN65_9RHOB</name>
<dbReference type="EMBL" id="SSND01000003">
    <property type="protein sequence ID" value="THD82963.1"/>
    <property type="molecule type" value="Genomic_DNA"/>
</dbReference>
<dbReference type="InterPro" id="IPR050280">
    <property type="entry name" value="OMP_Chaperone_SurA"/>
</dbReference>
<dbReference type="Pfam" id="PF09312">
    <property type="entry name" value="SurA_N"/>
    <property type="match status" value="1"/>
</dbReference>
<accession>A0A4S3MN65</accession>
<evidence type="ECO:0000259" key="11">
    <source>
        <dbReference type="PROSITE" id="PS50198"/>
    </source>
</evidence>
<dbReference type="Proteomes" id="UP000309450">
    <property type="component" value="Unassembled WGS sequence"/>
</dbReference>
<evidence type="ECO:0000313" key="12">
    <source>
        <dbReference type="EMBL" id="THD82963.1"/>
    </source>
</evidence>
<evidence type="ECO:0000256" key="2">
    <source>
        <dbReference type="ARBA" id="ARBA00022729"/>
    </source>
</evidence>
<evidence type="ECO:0000256" key="6">
    <source>
        <dbReference type="ARBA" id="ARBA00023235"/>
    </source>
</evidence>
<evidence type="ECO:0000256" key="3">
    <source>
        <dbReference type="ARBA" id="ARBA00022764"/>
    </source>
</evidence>
<feature type="domain" description="PpiC" evidence="11">
    <location>
        <begin position="184"/>
        <end position="281"/>
    </location>
</feature>
<dbReference type="PANTHER" id="PTHR47637">
    <property type="entry name" value="CHAPERONE SURA"/>
    <property type="match status" value="1"/>
</dbReference>
<dbReference type="InterPro" id="IPR027304">
    <property type="entry name" value="Trigger_fact/SurA_dom_sf"/>
</dbReference>
<dbReference type="PANTHER" id="PTHR47637:SF1">
    <property type="entry name" value="CHAPERONE SURA"/>
    <property type="match status" value="1"/>
</dbReference>
<keyword evidence="5" id="KW-0143">Chaperone</keyword>
<dbReference type="SUPFAM" id="SSF54534">
    <property type="entry name" value="FKBP-like"/>
    <property type="match status" value="1"/>
</dbReference>
<evidence type="ECO:0000256" key="5">
    <source>
        <dbReference type="ARBA" id="ARBA00023186"/>
    </source>
</evidence>
<evidence type="ECO:0000256" key="4">
    <source>
        <dbReference type="ARBA" id="ARBA00023110"/>
    </source>
</evidence>
<evidence type="ECO:0000256" key="7">
    <source>
        <dbReference type="ARBA" id="ARBA00030642"/>
    </source>
</evidence>
<evidence type="ECO:0000256" key="1">
    <source>
        <dbReference type="ARBA" id="ARBA00018370"/>
    </source>
</evidence>
<organism evidence="12 13">
    <name type="scientific">Aliigemmobacter aestuarii</name>
    <dbReference type="NCBI Taxonomy" id="1445661"/>
    <lineage>
        <taxon>Bacteria</taxon>
        <taxon>Pseudomonadati</taxon>
        <taxon>Pseudomonadota</taxon>
        <taxon>Alphaproteobacteria</taxon>
        <taxon>Rhodobacterales</taxon>
        <taxon>Paracoccaceae</taxon>
        <taxon>Aliigemmobacter</taxon>
    </lineage>
</organism>
<evidence type="ECO:0000256" key="9">
    <source>
        <dbReference type="PROSITE-ProRule" id="PRU00278"/>
    </source>
</evidence>
<dbReference type="Pfam" id="PF00639">
    <property type="entry name" value="Rotamase"/>
    <property type="match status" value="1"/>
</dbReference>
<dbReference type="GO" id="GO:0003755">
    <property type="term" value="F:peptidyl-prolyl cis-trans isomerase activity"/>
    <property type="evidence" value="ECO:0007669"/>
    <property type="project" value="UniProtKB-KW"/>
</dbReference>
<dbReference type="InterPro" id="IPR000297">
    <property type="entry name" value="PPIase_PpiC"/>
</dbReference>
<dbReference type="AlphaFoldDB" id="A0A4S3MN65"/>
<comment type="caution">
    <text evidence="12">The sequence shown here is derived from an EMBL/GenBank/DDBJ whole genome shotgun (WGS) entry which is preliminary data.</text>
</comment>
<feature type="signal peptide" evidence="10">
    <location>
        <begin position="1"/>
        <end position="44"/>
    </location>
</feature>
<reference evidence="12 13" key="1">
    <citation type="submission" date="2019-04" db="EMBL/GenBank/DDBJ databases">
        <title>Draft genome sequence of Gemmobacter aestuarii sp. nov.</title>
        <authorList>
            <person name="Hameed A."/>
            <person name="Lin S.-Y."/>
            <person name="Shahina M."/>
            <person name="Lai W.-A."/>
            <person name="Young C.-C."/>
        </authorList>
    </citation>
    <scope>NUCLEOTIDE SEQUENCE [LARGE SCALE GENOMIC DNA]</scope>
    <source>
        <strain evidence="12 13">CC-PW-75</strain>
    </source>
</reference>
<proteinExistence type="predicted"/>
<dbReference type="Gene3D" id="3.10.50.40">
    <property type="match status" value="1"/>
</dbReference>
<protein>
    <recommendedName>
        <fullName evidence="1">Parvulin-like PPIase</fullName>
    </recommendedName>
    <alternativeName>
        <fullName evidence="7">Peptidyl-prolyl cis-trans isomerase plp</fullName>
    </alternativeName>
    <alternativeName>
        <fullName evidence="8">Rotamase plp</fullName>
    </alternativeName>
</protein>
<dbReference type="SUPFAM" id="SSF109998">
    <property type="entry name" value="Triger factor/SurA peptide-binding domain-like"/>
    <property type="match status" value="1"/>
</dbReference>
<keyword evidence="4 9" id="KW-0697">Rotamase</keyword>